<dbReference type="OrthoDB" id="9811381at2"/>
<proteinExistence type="inferred from homology"/>
<dbReference type="NCBIfam" id="TIGR01951">
    <property type="entry name" value="nusB"/>
    <property type="match status" value="1"/>
</dbReference>
<dbReference type="PANTHER" id="PTHR11078">
    <property type="entry name" value="N UTILIZATION SUBSTANCE PROTEIN B-RELATED"/>
    <property type="match status" value="1"/>
</dbReference>
<evidence type="ECO:0000256" key="6">
    <source>
        <dbReference type="HAMAP-Rule" id="MF_00073"/>
    </source>
</evidence>
<evidence type="ECO:0000313" key="8">
    <source>
        <dbReference type="EMBL" id="TCS84036.1"/>
    </source>
</evidence>
<dbReference type="Pfam" id="PF01029">
    <property type="entry name" value="NusB"/>
    <property type="match status" value="1"/>
</dbReference>
<comment type="caution">
    <text evidence="8">The sequence shown here is derived from an EMBL/GenBank/DDBJ whole genome shotgun (WGS) entry which is preliminary data.</text>
</comment>
<keyword evidence="3 6" id="KW-0694">RNA-binding</keyword>
<evidence type="ECO:0000259" key="7">
    <source>
        <dbReference type="Pfam" id="PF01029"/>
    </source>
</evidence>
<gene>
    <name evidence="6" type="primary">nusB</name>
    <name evidence="8" type="ORF">EDD72_10276</name>
</gene>
<feature type="domain" description="NusB/RsmB/TIM44" evidence="7">
    <location>
        <begin position="5"/>
        <end position="130"/>
    </location>
</feature>
<keyword evidence="5 6" id="KW-0804">Transcription</keyword>
<dbReference type="HAMAP" id="MF_00073">
    <property type="entry name" value="NusB"/>
    <property type="match status" value="1"/>
</dbReference>
<dbReference type="EMBL" id="SMAB01000002">
    <property type="protein sequence ID" value="TCS84036.1"/>
    <property type="molecule type" value="Genomic_DNA"/>
</dbReference>
<evidence type="ECO:0000313" key="9">
    <source>
        <dbReference type="Proteomes" id="UP000295788"/>
    </source>
</evidence>
<dbReference type="SUPFAM" id="SSF48013">
    <property type="entry name" value="NusB-like"/>
    <property type="match status" value="1"/>
</dbReference>
<evidence type="ECO:0000256" key="3">
    <source>
        <dbReference type="ARBA" id="ARBA00022884"/>
    </source>
</evidence>
<dbReference type="InterPro" id="IPR006027">
    <property type="entry name" value="NusB_RsmB_TIM44"/>
</dbReference>
<dbReference type="PANTHER" id="PTHR11078:SF3">
    <property type="entry name" value="ANTITERMINATION NUSB DOMAIN-CONTAINING PROTEIN"/>
    <property type="match status" value="1"/>
</dbReference>
<dbReference type="GO" id="GO:0006353">
    <property type="term" value="P:DNA-templated transcription termination"/>
    <property type="evidence" value="ECO:0007669"/>
    <property type="project" value="UniProtKB-UniRule"/>
</dbReference>
<dbReference type="Gene3D" id="1.10.940.10">
    <property type="entry name" value="NusB-like"/>
    <property type="match status" value="1"/>
</dbReference>
<dbReference type="GO" id="GO:0003723">
    <property type="term" value="F:RNA binding"/>
    <property type="evidence" value="ECO:0007669"/>
    <property type="project" value="UniProtKB-UniRule"/>
</dbReference>
<dbReference type="GO" id="GO:0005829">
    <property type="term" value="C:cytosol"/>
    <property type="evidence" value="ECO:0007669"/>
    <property type="project" value="TreeGrafter"/>
</dbReference>
<keyword evidence="2 6" id="KW-0889">Transcription antitermination</keyword>
<keyword evidence="9" id="KW-1185">Reference proteome</keyword>
<evidence type="ECO:0000256" key="5">
    <source>
        <dbReference type="ARBA" id="ARBA00023163"/>
    </source>
</evidence>
<dbReference type="AlphaFoldDB" id="A0A4R3KL23"/>
<evidence type="ECO:0000256" key="4">
    <source>
        <dbReference type="ARBA" id="ARBA00023015"/>
    </source>
</evidence>
<comment type="function">
    <text evidence="6">Involved in transcription antitermination. Required for transcription of ribosomal RNA (rRNA) genes. Binds specifically to the boxA antiterminator sequence of the ribosomal RNA (rrn) operons.</text>
</comment>
<dbReference type="GO" id="GO:0031564">
    <property type="term" value="P:transcription antitermination"/>
    <property type="evidence" value="ECO:0007669"/>
    <property type="project" value="UniProtKB-KW"/>
</dbReference>
<evidence type="ECO:0000256" key="1">
    <source>
        <dbReference type="ARBA" id="ARBA00005952"/>
    </source>
</evidence>
<comment type="similarity">
    <text evidence="1 6">Belongs to the NusB family.</text>
</comment>
<dbReference type="RefSeq" id="WP_132766900.1">
    <property type="nucleotide sequence ID" value="NZ_SMAB01000002.1"/>
</dbReference>
<reference evidence="8 9" key="1">
    <citation type="submission" date="2019-03" db="EMBL/GenBank/DDBJ databases">
        <title>Genomic Encyclopedia of Type Strains, Phase IV (KMG-IV): sequencing the most valuable type-strain genomes for metagenomic binning, comparative biology and taxonomic classification.</title>
        <authorList>
            <person name="Goeker M."/>
        </authorList>
    </citation>
    <scope>NUCLEOTIDE SEQUENCE [LARGE SCALE GENOMIC DNA]</scope>
    <source>
        <strain evidence="8 9">DSM 23802</strain>
    </source>
</reference>
<protein>
    <recommendedName>
        <fullName evidence="6">Transcription antitermination protein NusB</fullName>
    </recommendedName>
    <alternativeName>
        <fullName evidence="6">Antitermination factor NusB</fullName>
    </alternativeName>
</protein>
<dbReference type="Proteomes" id="UP000295788">
    <property type="component" value="Unassembled WGS sequence"/>
</dbReference>
<dbReference type="InterPro" id="IPR035926">
    <property type="entry name" value="NusB-like_sf"/>
</dbReference>
<dbReference type="CDD" id="cd00619">
    <property type="entry name" value="Terminator_NusB"/>
    <property type="match status" value="1"/>
</dbReference>
<name>A0A4R3KL23_9BACI</name>
<dbReference type="InterPro" id="IPR011605">
    <property type="entry name" value="NusB_fam"/>
</dbReference>
<sequence>MKRRVAREKVLQALYQIDLTKAEPNEAIHTILDENSIDELDLEFIKDRIYGILDHLDLIDQRISQYLKNWTIERLSNIDRVILRMAVYELIYKEDVPVRVSINEAIELAKTFSTNESSKFINGVLGSMVKDHPEWEKVKEQIED</sequence>
<organism evidence="8 9">
    <name type="scientific">Tepidibacillus fermentans</name>
    <dbReference type="NCBI Taxonomy" id="1281767"/>
    <lineage>
        <taxon>Bacteria</taxon>
        <taxon>Bacillati</taxon>
        <taxon>Bacillota</taxon>
        <taxon>Bacilli</taxon>
        <taxon>Bacillales</taxon>
        <taxon>Bacillaceae</taxon>
        <taxon>Tepidibacillus</taxon>
    </lineage>
</organism>
<accession>A0A4R3KL23</accession>
<keyword evidence="4 6" id="KW-0805">Transcription regulation</keyword>
<evidence type="ECO:0000256" key="2">
    <source>
        <dbReference type="ARBA" id="ARBA00022814"/>
    </source>
</evidence>